<evidence type="ECO:0000256" key="1">
    <source>
        <dbReference type="SAM" id="MobiDB-lite"/>
    </source>
</evidence>
<dbReference type="PANTHER" id="PTHR16220">
    <property type="entry name" value="WD REPEAT PROTEIN 8-RELATED"/>
    <property type="match status" value="1"/>
</dbReference>
<dbReference type="Gene3D" id="2.130.10.10">
    <property type="entry name" value="YVTN repeat-like/Quinoprotein amine dehydrogenase"/>
    <property type="match status" value="1"/>
</dbReference>
<gene>
    <name evidence="2" type="ORF">BDZ85DRAFT_264084</name>
</gene>
<evidence type="ECO:0000313" key="2">
    <source>
        <dbReference type="EMBL" id="KAF2222698.1"/>
    </source>
</evidence>
<sequence length="484" mass="52759">MMEGSQAFQSCHFAVPSPCGTYIASLTQQNLYVQYAISLSPAFTFPLDEPSQPTIVAENQSLQWSPQSTFLMLVSTQGVHAYSLQDSSVNIHVSNGSGSLGKIYAAEVLSDSGREQLMVVWEFGSVNLWDLSTGRATEIGDLKMGGKTSPWALRRQKGRPEVLVLLMRRDAQDLLSFYLPPSLVPFRSITLPTVDAQAISWSICGRWLVVLDSPLNSQPVLVFTPDGFLFRQYPSLPTPPSTPGGEGAPSPGFKSASWSSDHLVLSSASELTLLSSRAFSPSEPLPLSSIHTSQRSLEDSIVAYQETINAAGQRSYDTLTGQLIPLPNAKTSIIDVRANPTGSYISCRDEGNDTAVYIISTGPQQVHSLLILHSSIRRAIWHPTRPNLLLVLTEARTLHIWDVTSTQPPIHIPHSFETLSAQEKGRVEARQASNSSGPKAVPPPPSTAYEAASPSPAAPRRCRKETRVRIVCMISSLDGRRCLR</sequence>
<dbReference type="InterPro" id="IPR052778">
    <property type="entry name" value="Centrosome-WD_assoc"/>
</dbReference>
<protein>
    <recommendedName>
        <fullName evidence="4">WD40-repeat-containing domain protein</fullName>
    </recommendedName>
</protein>
<dbReference type="SUPFAM" id="SSF69322">
    <property type="entry name" value="Tricorn protease domain 2"/>
    <property type="match status" value="1"/>
</dbReference>
<evidence type="ECO:0000313" key="3">
    <source>
        <dbReference type="Proteomes" id="UP000799538"/>
    </source>
</evidence>
<dbReference type="PANTHER" id="PTHR16220:SF0">
    <property type="entry name" value="WD REPEAT-CONTAINING PROTEIN WRAP73"/>
    <property type="match status" value="1"/>
</dbReference>
<dbReference type="AlphaFoldDB" id="A0A6A6GAR8"/>
<keyword evidence="3" id="KW-1185">Reference proteome</keyword>
<dbReference type="Proteomes" id="UP000799538">
    <property type="component" value="Unassembled WGS sequence"/>
</dbReference>
<organism evidence="2 3">
    <name type="scientific">Elsinoe ampelina</name>
    <dbReference type="NCBI Taxonomy" id="302913"/>
    <lineage>
        <taxon>Eukaryota</taxon>
        <taxon>Fungi</taxon>
        <taxon>Dikarya</taxon>
        <taxon>Ascomycota</taxon>
        <taxon>Pezizomycotina</taxon>
        <taxon>Dothideomycetes</taxon>
        <taxon>Dothideomycetidae</taxon>
        <taxon>Myriangiales</taxon>
        <taxon>Elsinoaceae</taxon>
        <taxon>Elsinoe</taxon>
    </lineage>
</organism>
<proteinExistence type="predicted"/>
<feature type="compositionally biased region" description="Low complexity" evidence="1">
    <location>
        <begin position="447"/>
        <end position="459"/>
    </location>
</feature>
<dbReference type="OrthoDB" id="308690at2759"/>
<dbReference type="InterPro" id="IPR015943">
    <property type="entry name" value="WD40/YVTN_repeat-like_dom_sf"/>
</dbReference>
<name>A0A6A6GAR8_9PEZI</name>
<dbReference type="GO" id="GO:1990810">
    <property type="term" value="P:microtubule anchoring at mitotic spindle pole body"/>
    <property type="evidence" value="ECO:0007669"/>
    <property type="project" value="TreeGrafter"/>
</dbReference>
<accession>A0A6A6GAR8</accession>
<feature type="region of interest" description="Disordered" evidence="1">
    <location>
        <begin position="234"/>
        <end position="254"/>
    </location>
</feature>
<dbReference type="GO" id="GO:0005815">
    <property type="term" value="C:microtubule organizing center"/>
    <property type="evidence" value="ECO:0007669"/>
    <property type="project" value="TreeGrafter"/>
</dbReference>
<dbReference type="GO" id="GO:1990811">
    <property type="term" value="C:MWP complex"/>
    <property type="evidence" value="ECO:0007669"/>
    <property type="project" value="TreeGrafter"/>
</dbReference>
<dbReference type="EMBL" id="ML992508">
    <property type="protein sequence ID" value="KAF2222698.1"/>
    <property type="molecule type" value="Genomic_DNA"/>
</dbReference>
<evidence type="ECO:0008006" key="4">
    <source>
        <dbReference type="Google" id="ProtNLM"/>
    </source>
</evidence>
<reference evidence="3" key="1">
    <citation type="journal article" date="2020" name="Stud. Mycol.">
        <title>101 Dothideomycetes genomes: A test case for predicting lifestyles and emergence of pathogens.</title>
        <authorList>
            <person name="Haridas S."/>
            <person name="Albert R."/>
            <person name="Binder M."/>
            <person name="Bloem J."/>
            <person name="LaButti K."/>
            <person name="Salamov A."/>
            <person name="Andreopoulos B."/>
            <person name="Baker S."/>
            <person name="Barry K."/>
            <person name="Bills G."/>
            <person name="Bluhm B."/>
            <person name="Cannon C."/>
            <person name="Castanera R."/>
            <person name="Culley D."/>
            <person name="Daum C."/>
            <person name="Ezra D."/>
            <person name="Gonzalez J."/>
            <person name="Henrissat B."/>
            <person name="Kuo A."/>
            <person name="Liang C."/>
            <person name="Lipzen A."/>
            <person name="Lutzoni F."/>
            <person name="Magnuson J."/>
            <person name="Mondo S."/>
            <person name="Nolan M."/>
            <person name="Ohm R."/>
            <person name="Pangilinan J."/>
            <person name="Park H.-J."/>
            <person name="Ramirez L."/>
            <person name="Alfaro M."/>
            <person name="Sun H."/>
            <person name="Tritt A."/>
            <person name="Yoshinaga Y."/>
            <person name="Zwiers L.-H."/>
            <person name="Turgeon B."/>
            <person name="Goodwin S."/>
            <person name="Spatafora J."/>
            <person name="Crous P."/>
            <person name="Grigoriev I."/>
        </authorList>
    </citation>
    <scope>NUCLEOTIDE SEQUENCE [LARGE SCALE GENOMIC DNA]</scope>
    <source>
        <strain evidence="3">CECT 20119</strain>
    </source>
</reference>
<feature type="region of interest" description="Disordered" evidence="1">
    <location>
        <begin position="424"/>
        <end position="461"/>
    </location>
</feature>